<dbReference type="EMBL" id="CM034411">
    <property type="protein sequence ID" value="KAJ0171080.1"/>
    <property type="molecule type" value="Genomic_DNA"/>
</dbReference>
<gene>
    <name evidence="1" type="ORF">K1T71_013279</name>
</gene>
<accession>A0ACC1CHK9</accession>
<evidence type="ECO:0000313" key="2">
    <source>
        <dbReference type="Proteomes" id="UP000824533"/>
    </source>
</evidence>
<sequence length="221" mass="25236">MKVIICVLMINVTLLQACVDKTPTVQIQNYDGPIFLCTTQKPACDTPLLHNQIKTCDSDCTCVTKVPNCCDPSKYNYNVYGNYPNCYETRMCDVPYDVPKICDITHCDVPKVCKQPNYYEVPRVCTVPNYCSDSKFDYSKYYDQYYQQQKGILNYECSPLLGILTEAKDKMGVYPDSFNSIDDSRTMYGYKCFDGDTRYSYGSQGYGTNCFCKKCGGYINL</sequence>
<protein>
    <submittedName>
        <fullName evidence="1">Uncharacterized protein</fullName>
    </submittedName>
</protein>
<name>A0ACC1CHK9_9NEOP</name>
<comment type="caution">
    <text evidence="1">The sequence shown here is derived from an EMBL/GenBank/DDBJ whole genome shotgun (WGS) entry which is preliminary data.</text>
</comment>
<dbReference type="Proteomes" id="UP000824533">
    <property type="component" value="Linkage Group LG25"/>
</dbReference>
<organism evidence="1 2">
    <name type="scientific">Dendrolimus kikuchii</name>
    <dbReference type="NCBI Taxonomy" id="765133"/>
    <lineage>
        <taxon>Eukaryota</taxon>
        <taxon>Metazoa</taxon>
        <taxon>Ecdysozoa</taxon>
        <taxon>Arthropoda</taxon>
        <taxon>Hexapoda</taxon>
        <taxon>Insecta</taxon>
        <taxon>Pterygota</taxon>
        <taxon>Neoptera</taxon>
        <taxon>Endopterygota</taxon>
        <taxon>Lepidoptera</taxon>
        <taxon>Glossata</taxon>
        <taxon>Ditrysia</taxon>
        <taxon>Bombycoidea</taxon>
        <taxon>Lasiocampidae</taxon>
        <taxon>Dendrolimus</taxon>
    </lineage>
</organism>
<evidence type="ECO:0000313" key="1">
    <source>
        <dbReference type="EMBL" id="KAJ0171080.1"/>
    </source>
</evidence>
<reference evidence="1 2" key="1">
    <citation type="journal article" date="2021" name="Front. Genet.">
        <title>Chromosome-Level Genome Assembly Reveals Significant Gene Expansion in the Toll and IMD Signaling Pathways of Dendrolimus kikuchii.</title>
        <authorList>
            <person name="Zhou J."/>
            <person name="Wu P."/>
            <person name="Xiong Z."/>
            <person name="Liu N."/>
            <person name="Zhao N."/>
            <person name="Ji M."/>
            <person name="Qiu Y."/>
            <person name="Yang B."/>
        </authorList>
    </citation>
    <scope>NUCLEOTIDE SEQUENCE [LARGE SCALE GENOMIC DNA]</scope>
    <source>
        <strain evidence="1">Ann1</strain>
    </source>
</reference>
<proteinExistence type="predicted"/>
<keyword evidence="2" id="KW-1185">Reference proteome</keyword>